<keyword evidence="2" id="KW-1185">Reference proteome</keyword>
<reference evidence="1" key="2">
    <citation type="submission" date="2021-02" db="EMBL/GenBank/DDBJ databases">
        <authorList>
            <person name="Kimball J.A."/>
            <person name="Haas M.W."/>
            <person name="Macchietto M."/>
            <person name="Kono T."/>
            <person name="Duquette J."/>
            <person name="Shao M."/>
        </authorList>
    </citation>
    <scope>NUCLEOTIDE SEQUENCE</scope>
    <source>
        <tissue evidence="1">Fresh leaf tissue</tissue>
    </source>
</reference>
<protein>
    <submittedName>
        <fullName evidence="1">Uncharacterized protein</fullName>
    </submittedName>
</protein>
<sequence>MDIAPPPRLLHIPSQEMSSASRSLCSLVVVGSGAGRIGEPLIWDGDALMVALVAGDLPRREQRRTRANVARW</sequence>
<organism evidence="1 2">
    <name type="scientific">Zizania palustris</name>
    <name type="common">Northern wild rice</name>
    <dbReference type="NCBI Taxonomy" id="103762"/>
    <lineage>
        <taxon>Eukaryota</taxon>
        <taxon>Viridiplantae</taxon>
        <taxon>Streptophyta</taxon>
        <taxon>Embryophyta</taxon>
        <taxon>Tracheophyta</taxon>
        <taxon>Spermatophyta</taxon>
        <taxon>Magnoliopsida</taxon>
        <taxon>Liliopsida</taxon>
        <taxon>Poales</taxon>
        <taxon>Poaceae</taxon>
        <taxon>BOP clade</taxon>
        <taxon>Oryzoideae</taxon>
        <taxon>Oryzeae</taxon>
        <taxon>Zizaniinae</taxon>
        <taxon>Zizania</taxon>
    </lineage>
</organism>
<proteinExistence type="predicted"/>
<reference evidence="1" key="1">
    <citation type="journal article" date="2021" name="bioRxiv">
        <title>Whole Genome Assembly and Annotation of Northern Wild Rice, Zizania palustris L., Supports a Whole Genome Duplication in the Zizania Genus.</title>
        <authorList>
            <person name="Haas M."/>
            <person name="Kono T."/>
            <person name="Macchietto M."/>
            <person name="Millas R."/>
            <person name="McGilp L."/>
            <person name="Shao M."/>
            <person name="Duquette J."/>
            <person name="Hirsch C.N."/>
            <person name="Kimball J."/>
        </authorList>
    </citation>
    <scope>NUCLEOTIDE SEQUENCE</scope>
    <source>
        <tissue evidence="1">Fresh leaf tissue</tissue>
    </source>
</reference>
<dbReference type="Proteomes" id="UP000729402">
    <property type="component" value="Unassembled WGS sequence"/>
</dbReference>
<accession>A0A8J5RYA8</accession>
<evidence type="ECO:0000313" key="1">
    <source>
        <dbReference type="EMBL" id="KAG8059998.1"/>
    </source>
</evidence>
<name>A0A8J5RYA8_ZIZPA</name>
<dbReference type="EMBL" id="JAAALK010000287">
    <property type="protein sequence ID" value="KAG8059998.1"/>
    <property type="molecule type" value="Genomic_DNA"/>
</dbReference>
<comment type="caution">
    <text evidence="1">The sequence shown here is derived from an EMBL/GenBank/DDBJ whole genome shotgun (WGS) entry which is preliminary data.</text>
</comment>
<dbReference type="AlphaFoldDB" id="A0A8J5RYA8"/>
<gene>
    <name evidence="1" type="ORF">GUJ93_ZPchr0002g23068</name>
</gene>
<evidence type="ECO:0000313" key="2">
    <source>
        <dbReference type="Proteomes" id="UP000729402"/>
    </source>
</evidence>